<dbReference type="InterPro" id="IPR001611">
    <property type="entry name" value="Leu-rich_rpt"/>
</dbReference>
<organism evidence="3 4">
    <name type="scientific">Polypedilum vanderplanki</name>
    <name type="common">Sleeping chironomid midge</name>
    <dbReference type="NCBI Taxonomy" id="319348"/>
    <lineage>
        <taxon>Eukaryota</taxon>
        <taxon>Metazoa</taxon>
        <taxon>Ecdysozoa</taxon>
        <taxon>Arthropoda</taxon>
        <taxon>Hexapoda</taxon>
        <taxon>Insecta</taxon>
        <taxon>Pterygota</taxon>
        <taxon>Neoptera</taxon>
        <taxon>Endopterygota</taxon>
        <taxon>Diptera</taxon>
        <taxon>Nematocera</taxon>
        <taxon>Chironomoidea</taxon>
        <taxon>Chironomidae</taxon>
        <taxon>Chironominae</taxon>
        <taxon>Polypedilum</taxon>
        <taxon>Polypedilum</taxon>
    </lineage>
</organism>
<keyword evidence="4" id="KW-1185">Reference proteome</keyword>
<dbReference type="InterPro" id="IPR050333">
    <property type="entry name" value="SLRP"/>
</dbReference>
<dbReference type="EMBL" id="JADBJN010000003">
    <property type="protein sequence ID" value="KAG5669790.1"/>
    <property type="molecule type" value="Genomic_DNA"/>
</dbReference>
<evidence type="ECO:0000256" key="1">
    <source>
        <dbReference type="ARBA" id="ARBA00022614"/>
    </source>
</evidence>
<gene>
    <name evidence="3" type="ORF">PVAND_000083</name>
</gene>
<name>A0A9J6BK84_POLVA</name>
<dbReference type="PANTHER" id="PTHR45712">
    <property type="entry name" value="AGAP008170-PA"/>
    <property type="match status" value="1"/>
</dbReference>
<dbReference type="OrthoDB" id="7783855at2759"/>
<dbReference type="InterPro" id="IPR003591">
    <property type="entry name" value="Leu-rich_rpt_typical-subtyp"/>
</dbReference>
<keyword evidence="1" id="KW-0433">Leucine-rich repeat</keyword>
<dbReference type="SMART" id="SM00369">
    <property type="entry name" value="LRR_TYP"/>
    <property type="match status" value="6"/>
</dbReference>
<accession>A0A9J6BK84</accession>
<dbReference type="Proteomes" id="UP001107558">
    <property type="component" value="Chromosome 3"/>
</dbReference>
<sequence length="375" mass="43983">MFCLRKYFFNHRYVLKVFSNKHSVDKSESKIFNLEKMKILWVILILFKLSLVTSESYINGTIGNEVYCTYDDRTICEEIQGYVVDNDNSLIDSEDFEMTAIDRNENVKGFYITKCTVGDFYSCNVENVIKFLPIKISDTFPNLLTIRAEYKSISKIRKENLKNLNKLRFLDLTGNKIETIEAGSFDDLVELISLGMSNNKIKNLHENLFKNLVKLEELYLQDNQISLFKPKQFENLKNLKFLDLSGNQLDSVHEDIFKDLGNLEKIKFVNCNLKSLPQRIFENLLELKSLDGEKNQLKTLPENLFINNQKLALIFLKHNKLQRLTYKTFENLPIIEFIALKDNECIDVDFGDWRLKGPMDNFHKDQLKKELKEKC</sequence>
<dbReference type="Pfam" id="PF00560">
    <property type="entry name" value="LRR_1"/>
    <property type="match status" value="1"/>
</dbReference>
<proteinExistence type="predicted"/>
<dbReference type="SUPFAM" id="SSF52058">
    <property type="entry name" value="L domain-like"/>
    <property type="match status" value="1"/>
</dbReference>
<protein>
    <submittedName>
        <fullName evidence="3">Uncharacterized protein</fullName>
    </submittedName>
</protein>
<dbReference type="Pfam" id="PF13855">
    <property type="entry name" value="LRR_8"/>
    <property type="match status" value="2"/>
</dbReference>
<dbReference type="SMART" id="SM00365">
    <property type="entry name" value="LRR_SD22"/>
    <property type="match status" value="5"/>
</dbReference>
<dbReference type="PROSITE" id="PS51450">
    <property type="entry name" value="LRR"/>
    <property type="match status" value="2"/>
</dbReference>
<dbReference type="FunFam" id="3.80.10.10:FF:001164">
    <property type="entry name" value="GH01279p"/>
    <property type="match status" value="1"/>
</dbReference>
<reference evidence="3" key="1">
    <citation type="submission" date="2021-03" db="EMBL/GenBank/DDBJ databases">
        <title>Chromosome level genome of the anhydrobiotic midge Polypedilum vanderplanki.</title>
        <authorList>
            <person name="Yoshida Y."/>
            <person name="Kikawada T."/>
            <person name="Gusev O."/>
        </authorList>
    </citation>
    <scope>NUCLEOTIDE SEQUENCE</scope>
    <source>
        <strain evidence="3">NIAS01</strain>
        <tissue evidence="3">Whole body or cell culture</tissue>
    </source>
</reference>
<dbReference type="InterPro" id="IPR032675">
    <property type="entry name" value="LRR_dom_sf"/>
</dbReference>
<evidence type="ECO:0000313" key="4">
    <source>
        <dbReference type="Proteomes" id="UP001107558"/>
    </source>
</evidence>
<comment type="caution">
    <text evidence="3">The sequence shown here is derived from an EMBL/GenBank/DDBJ whole genome shotgun (WGS) entry which is preliminary data.</text>
</comment>
<dbReference type="Gene3D" id="3.80.10.10">
    <property type="entry name" value="Ribonuclease Inhibitor"/>
    <property type="match status" value="1"/>
</dbReference>
<keyword evidence="2" id="KW-0677">Repeat</keyword>
<dbReference type="PANTHER" id="PTHR45712:SF22">
    <property type="entry name" value="INSULIN-LIKE GROWTH FACTOR-BINDING PROTEIN COMPLEX ACID LABILE SUBUNIT"/>
    <property type="match status" value="1"/>
</dbReference>
<dbReference type="AlphaFoldDB" id="A0A9J6BK84"/>
<evidence type="ECO:0000313" key="3">
    <source>
        <dbReference type="EMBL" id="KAG5669790.1"/>
    </source>
</evidence>
<evidence type="ECO:0000256" key="2">
    <source>
        <dbReference type="ARBA" id="ARBA00022737"/>
    </source>
</evidence>